<evidence type="ECO:0000313" key="9">
    <source>
        <dbReference type="EMBL" id="SKA84703.1"/>
    </source>
</evidence>
<evidence type="ECO:0000256" key="2">
    <source>
        <dbReference type="ARBA" id="ARBA00012438"/>
    </source>
</evidence>
<dbReference type="SMART" id="SM00091">
    <property type="entry name" value="PAS"/>
    <property type="match status" value="1"/>
</dbReference>
<keyword evidence="3" id="KW-0597">Phosphoprotein</keyword>
<dbReference type="InterPro" id="IPR005467">
    <property type="entry name" value="His_kinase_dom"/>
</dbReference>
<dbReference type="CDD" id="cd16922">
    <property type="entry name" value="HATPase_EvgS-ArcB-TorS-like"/>
    <property type="match status" value="1"/>
</dbReference>
<dbReference type="Pfam" id="PF00512">
    <property type="entry name" value="HisKA"/>
    <property type="match status" value="1"/>
</dbReference>
<evidence type="ECO:0000256" key="6">
    <source>
        <dbReference type="SAM" id="Phobius"/>
    </source>
</evidence>
<dbReference type="PROSITE" id="PS50112">
    <property type="entry name" value="PAS"/>
    <property type="match status" value="1"/>
</dbReference>
<dbReference type="STRING" id="1121449.SAMN02745704_01806"/>
<dbReference type="PANTHER" id="PTHR43047:SF64">
    <property type="entry name" value="HISTIDINE KINASE CONTAINING CHEY-HOMOLOGOUS RECEIVER DOMAIN AND PAS DOMAIN-RELATED"/>
    <property type="match status" value="1"/>
</dbReference>
<evidence type="ECO:0000313" key="10">
    <source>
        <dbReference type="Proteomes" id="UP000190027"/>
    </source>
</evidence>
<dbReference type="EC" id="2.7.13.3" evidence="2"/>
<dbReference type="GO" id="GO:0000155">
    <property type="term" value="F:phosphorelay sensor kinase activity"/>
    <property type="evidence" value="ECO:0007669"/>
    <property type="project" value="InterPro"/>
</dbReference>
<dbReference type="PANTHER" id="PTHR43047">
    <property type="entry name" value="TWO-COMPONENT HISTIDINE PROTEIN KINASE"/>
    <property type="match status" value="1"/>
</dbReference>
<dbReference type="InterPro" id="IPR004358">
    <property type="entry name" value="Sig_transdc_His_kin-like_C"/>
</dbReference>
<dbReference type="SUPFAM" id="SSF55874">
    <property type="entry name" value="ATPase domain of HSP90 chaperone/DNA topoisomerase II/histidine kinase"/>
    <property type="match status" value="1"/>
</dbReference>
<dbReference type="InterPro" id="IPR000014">
    <property type="entry name" value="PAS"/>
</dbReference>
<feature type="domain" description="Histidine kinase" evidence="7">
    <location>
        <begin position="537"/>
        <end position="759"/>
    </location>
</feature>
<dbReference type="Pfam" id="PF02518">
    <property type="entry name" value="HATPase_c"/>
    <property type="match status" value="1"/>
</dbReference>
<feature type="transmembrane region" description="Helical" evidence="6">
    <location>
        <begin position="365"/>
        <end position="388"/>
    </location>
</feature>
<keyword evidence="10" id="KW-1185">Reference proteome</keyword>
<evidence type="ECO:0000259" key="8">
    <source>
        <dbReference type="PROSITE" id="PS50112"/>
    </source>
</evidence>
<dbReference type="InterPro" id="IPR036890">
    <property type="entry name" value="HATPase_C_sf"/>
</dbReference>
<name>A0A1T4X4X6_9BACT</name>
<dbReference type="InterPro" id="IPR003661">
    <property type="entry name" value="HisK_dim/P_dom"/>
</dbReference>
<dbReference type="AlphaFoldDB" id="A0A1T4X4X6"/>
<dbReference type="Proteomes" id="UP000190027">
    <property type="component" value="Unassembled WGS sequence"/>
</dbReference>
<dbReference type="InterPro" id="IPR035965">
    <property type="entry name" value="PAS-like_dom_sf"/>
</dbReference>
<evidence type="ECO:0000256" key="1">
    <source>
        <dbReference type="ARBA" id="ARBA00000085"/>
    </source>
</evidence>
<gene>
    <name evidence="9" type="ORF">SAMN02745704_01806</name>
</gene>
<dbReference type="PRINTS" id="PR00344">
    <property type="entry name" value="BCTRLSENSOR"/>
</dbReference>
<dbReference type="CDD" id="cd00082">
    <property type="entry name" value="HisKA"/>
    <property type="match status" value="1"/>
</dbReference>
<feature type="domain" description="PAS" evidence="8">
    <location>
        <begin position="400"/>
        <end position="470"/>
    </location>
</feature>
<keyword evidence="4" id="KW-0808">Transferase</keyword>
<evidence type="ECO:0000256" key="5">
    <source>
        <dbReference type="ARBA" id="ARBA00022777"/>
    </source>
</evidence>
<dbReference type="CDD" id="cd00130">
    <property type="entry name" value="PAS"/>
    <property type="match status" value="1"/>
</dbReference>
<organism evidence="9 10">
    <name type="scientific">Paucidesulfovibrio gracilis DSM 16080</name>
    <dbReference type="NCBI Taxonomy" id="1121449"/>
    <lineage>
        <taxon>Bacteria</taxon>
        <taxon>Pseudomonadati</taxon>
        <taxon>Thermodesulfobacteriota</taxon>
        <taxon>Desulfovibrionia</taxon>
        <taxon>Desulfovibrionales</taxon>
        <taxon>Desulfovibrionaceae</taxon>
        <taxon>Paucidesulfovibrio</taxon>
    </lineage>
</organism>
<dbReference type="EMBL" id="FUYC01000007">
    <property type="protein sequence ID" value="SKA84703.1"/>
    <property type="molecule type" value="Genomic_DNA"/>
</dbReference>
<keyword evidence="5" id="KW-0418">Kinase</keyword>
<dbReference type="SMART" id="SM00388">
    <property type="entry name" value="HisKA"/>
    <property type="match status" value="1"/>
</dbReference>
<dbReference type="SMART" id="SM00387">
    <property type="entry name" value="HATPase_c"/>
    <property type="match status" value="1"/>
</dbReference>
<evidence type="ECO:0000256" key="3">
    <source>
        <dbReference type="ARBA" id="ARBA00022553"/>
    </source>
</evidence>
<dbReference type="InterPro" id="IPR003594">
    <property type="entry name" value="HATPase_dom"/>
</dbReference>
<dbReference type="InterPro" id="IPR036097">
    <property type="entry name" value="HisK_dim/P_sf"/>
</dbReference>
<protein>
    <recommendedName>
        <fullName evidence="2">histidine kinase</fullName>
        <ecNumber evidence="2">2.7.13.3</ecNumber>
    </recommendedName>
</protein>
<keyword evidence="6" id="KW-1133">Transmembrane helix</keyword>
<evidence type="ECO:0000259" key="7">
    <source>
        <dbReference type="PROSITE" id="PS50109"/>
    </source>
</evidence>
<dbReference type="SUPFAM" id="SSF47384">
    <property type="entry name" value="Homodimeric domain of signal transducing histidine kinase"/>
    <property type="match status" value="1"/>
</dbReference>
<dbReference type="FunFam" id="3.30.565.10:FF:000010">
    <property type="entry name" value="Sensor histidine kinase RcsC"/>
    <property type="match status" value="1"/>
</dbReference>
<comment type="catalytic activity">
    <reaction evidence="1">
        <text>ATP + protein L-histidine = ADP + protein N-phospho-L-histidine.</text>
        <dbReference type="EC" id="2.7.13.3"/>
    </reaction>
</comment>
<dbReference type="SUPFAM" id="SSF55785">
    <property type="entry name" value="PYP-like sensor domain (PAS domain)"/>
    <property type="match status" value="1"/>
</dbReference>
<evidence type="ECO:0000256" key="4">
    <source>
        <dbReference type="ARBA" id="ARBA00022679"/>
    </source>
</evidence>
<proteinExistence type="predicted"/>
<dbReference type="NCBIfam" id="TIGR00229">
    <property type="entry name" value="sensory_box"/>
    <property type="match status" value="1"/>
</dbReference>
<dbReference type="PROSITE" id="PS50109">
    <property type="entry name" value="HIS_KIN"/>
    <property type="match status" value="1"/>
</dbReference>
<keyword evidence="6" id="KW-0812">Transmembrane</keyword>
<dbReference type="Pfam" id="PF13426">
    <property type="entry name" value="PAS_9"/>
    <property type="match status" value="1"/>
</dbReference>
<dbReference type="Gene3D" id="3.30.565.10">
    <property type="entry name" value="Histidine kinase-like ATPase, C-terminal domain"/>
    <property type="match status" value="1"/>
</dbReference>
<keyword evidence="6" id="KW-0472">Membrane</keyword>
<dbReference type="Gene3D" id="3.40.50.2300">
    <property type="match status" value="2"/>
</dbReference>
<dbReference type="Gene3D" id="3.30.450.20">
    <property type="entry name" value="PAS domain"/>
    <property type="match status" value="1"/>
</dbReference>
<reference evidence="9 10" key="1">
    <citation type="submission" date="2017-02" db="EMBL/GenBank/DDBJ databases">
        <authorList>
            <person name="Peterson S.W."/>
        </authorList>
    </citation>
    <scope>NUCLEOTIDE SEQUENCE [LARGE SCALE GENOMIC DNA]</scope>
    <source>
        <strain evidence="9 10">DSM 16080</strain>
    </source>
</reference>
<dbReference type="Gene3D" id="1.10.287.130">
    <property type="match status" value="1"/>
</dbReference>
<accession>A0A1T4X4X6</accession>
<sequence length="760" mass="85272">MVHLLSLIRHWPHRFLHLPFRLCIYTAISTILFLAISTARAHTSTMPTPAKVLVLLSYHQGYAWTDDQVRGILDVLGENGTNVDISFEYMDTKRFPPKESFPPLAAILQHRYSGQQPDLLLTCDDNALNFIKEYRDALFPAVPVVFCGINDLHMDRIAGIPRISGVAERFDMQATLETALRLHPTARQVVTVTDATPSNKANLEKLRKDYPIFQREGIRFLELHNLSPAQLTKRLSRLGDESVVFYLGYFLAPDGTTFTTRQGTRMVSRATDAPVYSFWDWSMGHGVVGGNMASGFNQGRCAANMARRVLTGESIDAIPVQWDCSSHWLFDARELTRFSIPPNRLPKGSEILFQKHSFLERNRPLALAIVGVFLLLTLATVALSMNILARRRAEQSLKESERRYRMLYEEATEGIFILDEDFCIQDVNPHLCRSLGFAPSQLRGVKLSSLMHKEDLALRPPQITELLMGNTMRLELRLQHKNGQWLFFEISARRLGPAFIQGICHDVTSRNATQVQLQRAKELAEAASRSKSTFLANMSHELRTPLTAAMGMLELLRAKDPRPDQLRHIRSALSACGTLTQLLGDILDISKVEAGRMELEQENFSLNKLINAVRLSHGPSARKRGLQLRIDLSPSLPDRLLGDPARIRQILINLVGNAIKYTEEGHVTLSVDHIGPTDSHTVHLLFTVTDTGIGMPDTLLPSIFDAFTQAEVGSNRKYQGSGLGLQIVKRLVQLMNGSLCMDTEPDRGTVAYLTLCLDRP</sequence>